<proteinExistence type="predicted"/>
<dbReference type="InterPro" id="IPR036291">
    <property type="entry name" value="NAD(P)-bd_dom_sf"/>
</dbReference>
<dbReference type="PANTHER" id="PTHR43677">
    <property type="entry name" value="SHORT-CHAIN DEHYDROGENASE/REDUCTASE"/>
    <property type="match status" value="1"/>
</dbReference>
<dbReference type="Gene3D" id="3.90.180.10">
    <property type="entry name" value="Medium-chain alcohol dehydrogenases, catalytic domain"/>
    <property type="match status" value="1"/>
</dbReference>
<evidence type="ECO:0000259" key="2">
    <source>
        <dbReference type="Pfam" id="PF08240"/>
    </source>
</evidence>
<dbReference type="GO" id="GO:0016491">
    <property type="term" value="F:oxidoreductase activity"/>
    <property type="evidence" value="ECO:0007669"/>
    <property type="project" value="TreeGrafter"/>
</dbReference>
<dbReference type="Proteomes" id="UP000188318">
    <property type="component" value="Unassembled WGS sequence"/>
</dbReference>
<dbReference type="VEuPathDB" id="FungiDB:ASPCADRAFT_10437"/>
<dbReference type="GO" id="GO:0005739">
    <property type="term" value="C:mitochondrion"/>
    <property type="evidence" value="ECO:0007669"/>
    <property type="project" value="TreeGrafter"/>
</dbReference>
<dbReference type="SUPFAM" id="SSF50129">
    <property type="entry name" value="GroES-like"/>
    <property type="match status" value="1"/>
</dbReference>
<protein>
    <recommendedName>
        <fullName evidence="2">Alcohol dehydrogenase-like N-terminal domain-containing protein</fullName>
    </recommendedName>
</protein>
<accession>A0A1R3R8A7</accession>
<evidence type="ECO:0000313" key="3">
    <source>
        <dbReference type="EMBL" id="OOF90708.1"/>
    </source>
</evidence>
<reference evidence="4" key="1">
    <citation type="journal article" date="2017" name="Genome Biol.">
        <title>Comparative genomics reveals high biological diversity and specific adaptations in the industrially and medically important fungal genus Aspergillus.</title>
        <authorList>
            <person name="de Vries R.P."/>
            <person name="Riley R."/>
            <person name="Wiebenga A."/>
            <person name="Aguilar-Osorio G."/>
            <person name="Amillis S."/>
            <person name="Uchima C.A."/>
            <person name="Anderluh G."/>
            <person name="Asadollahi M."/>
            <person name="Askin M."/>
            <person name="Barry K."/>
            <person name="Battaglia E."/>
            <person name="Bayram O."/>
            <person name="Benocci T."/>
            <person name="Braus-Stromeyer S.A."/>
            <person name="Caldana C."/>
            <person name="Canovas D."/>
            <person name="Cerqueira G.C."/>
            <person name="Chen F."/>
            <person name="Chen W."/>
            <person name="Choi C."/>
            <person name="Clum A."/>
            <person name="Dos Santos R.A."/>
            <person name="Damasio A.R."/>
            <person name="Diallinas G."/>
            <person name="Emri T."/>
            <person name="Fekete E."/>
            <person name="Flipphi M."/>
            <person name="Freyberg S."/>
            <person name="Gallo A."/>
            <person name="Gournas C."/>
            <person name="Habgood R."/>
            <person name="Hainaut M."/>
            <person name="Harispe M.L."/>
            <person name="Henrissat B."/>
            <person name="Hilden K.S."/>
            <person name="Hope R."/>
            <person name="Hossain A."/>
            <person name="Karabika E."/>
            <person name="Karaffa L."/>
            <person name="Karanyi Z."/>
            <person name="Krasevec N."/>
            <person name="Kuo A."/>
            <person name="Kusch H."/>
            <person name="LaButti K."/>
            <person name="Lagendijk E.L."/>
            <person name="Lapidus A."/>
            <person name="Levasseur A."/>
            <person name="Lindquist E."/>
            <person name="Lipzen A."/>
            <person name="Logrieco A.F."/>
            <person name="MacCabe A."/>
            <person name="Maekelae M.R."/>
            <person name="Malavazi I."/>
            <person name="Melin P."/>
            <person name="Meyer V."/>
            <person name="Mielnichuk N."/>
            <person name="Miskei M."/>
            <person name="Molnar A.P."/>
            <person name="Mule G."/>
            <person name="Ngan C.Y."/>
            <person name="Orejas M."/>
            <person name="Orosz E."/>
            <person name="Ouedraogo J.P."/>
            <person name="Overkamp K.M."/>
            <person name="Park H.-S."/>
            <person name="Perrone G."/>
            <person name="Piumi F."/>
            <person name="Punt P.J."/>
            <person name="Ram A.F."/>
            <person name="Ramon A."/>
            <person name="Rauscher S."/>
            <person name="Record E."/>
            <person name="Riano-Pachon D.M."/>
            <person name="Robert V."/>
            <person name="Roehrig J."/>
            <person name="Ruller R."/>
            <person name="Salamov A."/>
            <person name="Salih N.S."/>
            <person name="Samson R.A."/>
            <person name="Sandor E."/>
            <person name="Sanguinetti M."/>
            <person name="Schuetze T."/>
            <person name="Sepcic K."/>
            <person name="Shelest E."/>
            <person name="Sherlock G."/>
            <person name="Sophianopoulou V."/>
            <person name="Squina F.M."/>
            <person name="Sun H."/>
            <person name="Susca A."/>
            <person name="Todd R.B."/>
            <person name="Tsang A."/>
            <person name="Unkles S.E."/>
            <person name="van de Wiele N."/>
            <person name="van Rossen-Uffink D."/>
            <person name="Oliveira J.V."/>
            <person name="Vesth T.C."/>
            <person name="Visser J."/>
            <person name="Yu J.-H."/>
            <person name="Zhou M."/>
            <person name="Andersen M.R."/>
            <person name="Archer D.B."/>
            <person name="Baker S.E."/>
            <person name="Benoit I."/>
            <person name="Brakhage A.A."/>
            <person name="Braus G.H."/>
            <person name="Fischer R."/>
            <person name="Frisvad J.C."/>
            <person name="Goldman G.H."/>
            <person name="Houbraken J."/>
            <person name="Oakley B."/>
            <person name="Pocsi I."/>
            <person name="Scazzocchio C."/>
            <person name="Seiboth B."/>
            <person name="vanKuyk P.A."/>
            <person name="Wortman J."/>
            <person name="Dyer P.S."/>
            <person name="Grigoriev I.V."/>
        </authorList>
    </citation>
    <scope>NUCLEOTIDE SEQUENCE [LARGE SCALE GENOMIC DNA]</scope>
    <source>
        <strain evidence="4">ITEM 5010</strain>
    </source>
</reference>
<dbReference type="Gene3D" id="3.40.50.720">
    <property type="entry name" value="NAD(P)-binding Rossmann-like Domain"/>
    <property type="match status" value="1"/>
</dbReference>
<sequence length="262" mass="27811">MPSAWSMDVTRSVPTLLPEWTPSQIPTRSWFSTPSDNPCDSRRPTPTITPGSPVIRVLAVAVLPSSRDIYTGHRNYELPTPSVPGNAALGRIVAVGTDATKLQPGNLIFVDAVVRSRDDPTAAALSGISGGHSAASKRLIGTEGRDSTYVEYARVPLENSLSWMRSDCWARSSNGGLGYDLNGLLYRGVQLVLFGGLRAVGVGRGGDRVIISPATGSFGGAAVQIALAMGASVIAMGRNGEVLERLRSFFAPRYGKDRIQTV</sequence>
<dbReference type="AlphaFoldDB" id="A0A1R3R8A7"/>
<organism evidence="3 4">
    <name type="scientific">Aspergillus carbonarius (strain ITEM 5010)</name>
    <dbReference type="NCBI Taxonomy" id="602072"/>
    <lineage>
        <taxon>Eukaryota</taxon>
        <taxon>Fungi</taxon>
        <taxon>Dikarya</taxon>
        <taxon>Ascomycota</taxon>
        <taxon>Pezizomycotina</taxon>
        <taxon>Eurotiomycetes</taxon>
        <taxon>Eurotiomycetidae</taxon>
        <taxon>Eurotiales</taxon>
        <taxon>Aspergillaceae</taxon>
        <taxon>Aspergillus</taxon>
        <taxon>Aspergillus subgen. Circumdati</taxon>
    </lineage>
</organism>
<evidence type="ECO:0000256" key="1">
    <source>
        <dbReference type="SAM" id="MobiDB-lite"/>
    </source>
</evidence>
<feature type="domain" description="Alcohol dehydrogenase-like N-terminal" evidence="2">
    <location>
        <begin position="51"/>
        <end position="158"/>
    </location>
</feature>
<dbReference type="InterPro" id="IPR051397">
    <property type="entry name" value="Zn-ADH-like_protein"/>
</dbReference>
<gene>
    <name evidence="3" type="ORF">ASPCADRAFT_10437</name>
</gene>
<dbReference type="PANTHER" id="PTHR43677:SF4">
    <property type="entry name" value="QUINONE OXIDOREDUCTASE-LIKE PROTEIN 2"/>
    <property type="match status" value="1"/>
</dbReference>
<feature type="region of interest" description="Disordered" evidence="1">
    <location>
        <begin position="27"/>
        <end position="50"/>
    </location>
</feature>
<dbReference type="Pfam" id="PF08240">
    <property type="entry name" value="ADH_N"/>
    <property type="match status" value="1"/>
</dbReference>
<evidence type="ECO:0000313" key="4">
    <source>
        <dbReference type="Proteomes" id="UP000188318"/>
    </source>
</evidence>
<dbReference type="SUPFAM" id="SSF51735">
    <property type="entry name" value="NAD(P)-binding Rossmann-fold domains"/>
    <property type="match status" value="1"/>
</dbReference>
<dbReference type="OMA" id="MVPLENC"/>
<name>A0A1R3R8A7_ASPC5</name>
<dbReference type="InterPro" id="IPR011032">
    <property type="entry name" value="GroES-like_sf"/>
</dbReference>
<dbReference type="STRING" id="602072.A0A1R3R8A7"/>
<keyword evidence="4" id="KW-1185">Reference proteome</keyword>
<dbReference type="OrthoDB" id="5407715at2759"/>
<dbReference type="InterPro" id="IPR013154">
    <property type="entry name" value="ADH-like_N"/>
</dbReference>
<dbReference type="EMBL" id="KV907515">
    <property type="protein sequence ID" value="OOF90708.1"/>
    <property type="molecule type" value="Genomic_DNA"/>
</dbReference>